<evidence type="ECO:0000313" key="3">
    <source>
        <dbReference type="Proteomes" id="UP000243297"/>
    </source>
</evidence>
<name>A0A1T4NN90_9FIRM</name>
<evidence type="ECO:0000313" key="2">
    <source>
        <dbReference type="EMBL" id="SJZ80751.1"/>
    </source>
</evidence>
<sequence>MTDDFYKVYLQDYLSEYHCSHFLNHPNIYNYIAYITFFLGAFALVIYELLFDTQSVWGIFGYVLAILLVVILSMLLWKQLQLRIIKNFKRNYPGVLQNIKFNRFNWYKIDETMIQLKQFLVQQAVDEWEANQRICNENYLFDYNLRAYVHKKLRFLSFSSTSIGLLVFSFIIKRLFEQILKVDIGIKFFINISNWFSTYILGLRSGNPEILQQTITVITIVPILVLMIYFYFKLPKYLKNLTTQFKYGDLFKITRIECEKSYMRNK</sequence>
<feature type="transmembrane region" description="Helical" evidence="1">
    <location>
        <begin position="153"/>
        <end position="172"/>
    </location>
</feature>
<protein>
    <submittedName>
        <fullName evidence="2">Uncharacterized protein</fullName>
    </submittedName>
</protein>
<dbReference type="Proteomes" id="UP000243297">
    <property type="component" value="Unassembled WGS sequence"/>
</dbReference>
<dbReference type="RefSeq" id="WP_078712100.1">
    <property type="nucleotide sequence ID" value="NZ_FUWY01000004.1"/>
</dbReference>
<keyword evidence="1" id="KW-0812">Transmembrane</keyword>
<dbReference type="STRING" id="118967.SAMN02745191_1713"/>
<proteinExistence type="predicted"/>
<feature type="transmembrane region" description="Helical" evidence="1">
    <location>
        <begin position="31"/>
        <end position="50"/>
    </location>
</feature>
<keyword evidence="1" id="KW-0472">Membrane</keyword>
<accession>A0A1T4NN90</accession>
<keyword evidence="1" id="KW-1133">Transmembrane helix</keyword>
<reference evidence="3" key="1">
    <citation type="submission" date="2017-02" db="EMBL/GenBank/DDBJ databases">
        <authorList>
            <person name="Varghese N."/>
            <person name="Submissions S."/>
        </authorList>
    </citation>
    <scope>NUCLEOTIDE SEQUENCE [LARGE SCALE GENOMIC DNA]</scope>
    <source>
        <strain evidence="3">ATCC 25662</strain>
    </source>
</reference>
<feature type="transmembrane region" description="Helical" evidence="1">
    <location>
        <begin position="214"/>
        <end position="232"/>
    </location>
</feature>
<feature type="transmembrane region" description="Helical" evidence="1">
    <location>
        <begin position="56"/>
        <end position="77"/>
    </location>
</feature>
<dbReference type="EMBL" id="FUWY01000004">
    <property type="protein sequence ID" value="SJZ80751.1"/>
    <property type="molecule type" value="Genomic_DNA"/>
</dbReference>
<gene>
    <name evidence="2" type="ORF">SAMN02745191_1713</name>
</gene>
<evidence type="ECO:0000256" key="1">
    <source>
        <dbReference type="SAM" id="Phobius"/>
    </source>
</evidence>
<organism evidence="2 3">
    <name type="scientific">Anaerorhabdus furcosa</name>
    <dbReference type="NCBI Taxonomy" id="118967"/>
    <lineage>
        <taxon>Bacteria</taxon>
        <taxon>Bacillati</taxon>
        <taxon>Bacillota</taxon>
        <taxon>Erysipelotrichia</taxon>
        <taxon>Erysipelotrichales</taxon>
        <taxon>Erysipelotrichaceae</taxon>
        <taxon>Anaerorhabdus</taxon>
    </lineage>
</organism>
<keyword evidence="3" id="KW-1185">Reference proteome</keyword>
<dbReference type="AlphaFoldDB" id="A0A1T4NN90"/>